<keyword evidence="2" id="KW-1185">Reference proteome</keyword>
<evidence type="ECO:0000313" key="1">
    <source>
        <dbReference type="EMBL" id="QDU97423.1"/>
    </source>
</evidence>
<dbReference type="Proteomes" id="UP000317648">
    <property type="component" value="Chromosome"/>
</dbReference>
<evidence type="ECO:0000313" key="2">
    <source>
        <dbReference type="Proteomes" id="UP000317648"/>
    </source>
</evidence>
<gene>
    <name evidence="1" type="ORF">Pla8534_52710</name>
</gene>
<dbReference type="OrthoDB" id="286253at2"/>
<dbReference type="RefSeq" id="WP_145056196.1">
    <property type="nucleotide sequence ID" value="NZ_CP036433.1"/>
</dbReference>
<name>A0A518E008_9BACT</name>
<organism evidence="1 2">
    <name type="scientific">Lignipirellula cremea</name>
    <dbReference type="NCBI Taxonomy" id="2528010"/>
    <lineage>
        <taxon>Bacteria</taxon>
        <taxon>Pseudomonadati</taxon>
        <taxon>Planctomycetota</taxon>
        <taxon>Planctomycetia</taxon>
        <taxon>Pirellulales</taxon>
        <taxon>Pirellulaceae</taxon>
        <taxon>Lignipirellula</taxon>
    </lineage>
</organism>
<dbReference type="EMBL" id="CP036433">
    <property type="protein sequence ID" value="QDU97423.1"/>
    <property type="molecule type" value="Genomic_DNA"/>
</dbReference>
<evidence type="ECO:0008006" key="3">
    <source>
        <dbReference type="Google" id="ProtNLM"/>
    </source>
</evidence>
<sequence>MNLQNESLSSVNIVIDDRGTFNAIGADVLLTDCVIESSVPARALSIRATLTGGEFKTKVQLDGFFWCEARLERVKFSGRYRNNRFGHLPEFGLKGAVEGCDFASATLIDCEFYDCDVESLVFPVWPHLTVLHPKQVLTDLESHTISPPVSSFFEFLEYLDDDCDAIVRNVEKLTLPDGFPYDELRGLVSQVSNFCC</sequence>
<dbReference type="AlphaFoldDB" id="A0A518E008"/>
<accession>A0A518E008</accession>
<dbReference type="KEGG" id="lcre:Pla8534_52710"/>
<proteinExistence type="predicted"/>
<protein>
    <recommendedName>
        <fullName evidence="3">Pentapeptide repeats (8 copies)</fullName>
    </recommendedName>
</protein>
<reference evidence="1 2" key="1">
    <citation type="submission" date="2019-02" db="EMBL/GenBank/DDBJ databases">
        <title>Deep-cultivation of Planctomycetes and their phenomic and genomic characterization uncovers novel biology.</title>
        <authorList>
            <person name="Wiegand S."/>
            <person name="Jogler M."/>
            <person name="Boedeker C."/>
            <person name="Pinto D."/>
            <person name="Vollmers J."/>
            <person name="Rivas-Marin E."/>
            <person name="Kohn T."/>
            <person name="Peeters S.H."/>
            <person name="Heuer A."/>
            <person name="Rast P."/>
            <person name="Oberbeckmann S."/>
            <person name="Bunk B."/>
            <person name="Jeske O."/>
            <person name="Meyerdierks A."/>
            <person name="Storesund J.E."/>
            <person name="Kallscheuer N."/>
            <person name="Luecker S."/>
            <person name="Lage O.M."/>
            <person name="Pohl T."/>
            <person name="Merkel B.J."/>
            <person name="Hornburger P."/>
            <person name="Mueller R.-W."/>
            <person name="Bruemmer F."/>
            <person name="Labrenz M."/>
            <person name="Spormann A.M."/>
            <person name="Op den Camp H."/>
            <person name="Overmann J."/>
            <person name="Amann R."/>
            <person name="Jetten M.S.M."/>
            <person name="Mascher T."/>
            <person name="Medema M.H."/>
            <person name="Devos D.P."/>
            <person name="Kaster A.-K."/>
            <person name="Ovreas L."/>
            <person name="Rohde M."/>
            <person name="Galperin M.Y."/>
            <person name="Jogler C."/>
        </authorList>
    </citation>
    <scope>NUCLEOTIDE SEQUENCE [LARGE SCALE GENOMIC DNA]</scope>
    <source>
        <strain evidence="1 2">Pla85_3_4</strain>
    </source>
</reference>